<keyword evidence="5 9" id="KW-0812">Transmembrane</keyword>
<evidence type="ECO:0000256" key="8">
    <source>
        <dbReference type="ARBA" id="ARBA00049551"/>
    </source>
</evidence>
<evidence type="ECO:0000256" key="6">
    <source>
        <dbReference type="ARBA" id="ARBA00022989"/>
    </source>
</evidence>
<keyword evidence="7 9" id="KW-0472">Membrane</keyword>
<evidence type="ECO:0000256" key="2">
    <source>
        <dbReference type="ARBA" id="ARBA00008472"/>
    </source>
</evidence>
<evidence type="ECO:0000313" key="10">
    <source>
        <dbReference type="EMBL" id="QAY80536.1"/>
    </source>
</evidence>
<feature type="transmembrane region" description="Helical" evidence="9">
    <location>
        <begin position="91"/>
        <end position="110"/>
    </location>
</feature>
<dbReference type="EC" id="7.1.1.2" evidence="9"/>
<protein>
    <recommendedName>
        <fullName evidence="3 9">NADH-ubiquinone oxidoreductase chain 3</fullName>
        <ecNumber evidence="9">7.1.1.2</ecNumber>
    </recommendedName>
</protein>
<keyword evidence="9" id="KW-0249">Electron transport</keyword>
<keyword evidence="9 10" id="KW-0496">Mitochondrion</keyword>
<sequence length="118" mass="13390">MGVLLCGVGLGGLLFLLVCGFHSFVWNVGESFSIGLRSWVSSFECGFVSQRVVEDYFSHTYFVLLVFFVVFDLEISLLLNMPLQGVLYKNLGFYVFFLLLLAFGFGAEVYKGYAEWDY</sequence>
<comment type="subcellular location">
    <subcellularLocation>
        <location evidence="1">Membrane</location>
    </subcellularLocation>
    <subcellularLocation>
        <location evidence="9">Mitochondrion membrane</location>
        <topology evidence="9">Multi-pass membrane protein</topology>
    </subcellularLocation>
</comment>
<dbReference type="EMBL" id="MH322000">
    <property type="protein sequence ID" value="QAY80536.1"/>
    <property type="molecule type" value="Genomic_DNA"/>
</dbReference>
<evidence type="ECO:0000256" key="3">
    <source>
        <dbReference type="ARBA" id="ARBA00021007"/>
    </source>
</evidence>
<dbReference type="InterPro" id="IPR038430">
    <property type="entry name" value="NDAH_ubi_oxred_su3_sf"/>
</dbReference>
<name>A0A411D833_9TREM</name>
<proteinExistence type="inferred from homology"/>
<evidence type="ECO:0000256" key="9">
    <source>
        <dbReference type="RuleBase" id="RU003640"/>
    </source>
</evidence>
<dbReference type="AlphaFoldDB" id="A0A411D833"/>
<keyword evidence="6 9" id="KW-1133">Transmembrane helix</keyword>
<dbReference type="Gene3D" id="1.20.58.1610">
    <property type="entry name" value="NADH:ubiquinone/plastoquinone oxidoreductase, chain 3"/>
    <property type="match status" value="1"/>
</dbReference>
<dbReference type="GO" id="GO:0008137">
    <property type="term" value="F:NADH dehydrogenase (ubiquinone) activity"/>
    <property type="evidence" value="ECO:0007669"/>
    <property type="project" value="UniProtKB-UniRule"/>
</dbReference>
<dbReference type="Pfam" id="PF00507">
    <property type="entry name" value="Oxidored_q4"/>
    <property type="match status" value="1"/>
</dbReference>
<comment type="catalytic activity">
    <reaction evidence="8 9">
        <text>a ubiquinone + NADH + 5 H(+)(in) = a ubiquinol + NAD(+) + 4 H(+)(out)</text>
        <dbReference type="Rhea" id="RHEA:29091"/>
        <dbReference type="Rhea" id="RHEA-COMP:9565"/>
        <dbReference type="Rhea" id="RHEA-COMP:9566"/>
        <dbReference type="ChEBI" id="CHEBI:15378"/>
        <dbReference type="ChEBI" id="CHEBI:16389"/>
        <dbReference type="ChEBI" id="CHEBI:17976"/>
        <dbReference type="ChEBI" id="CHEBI:57540"/>
        <dbReference type="ChEBI" id="CHEBI:57945"/>
        <dbReference type="EC" id="7.1.1.2"/>
    </reaction>
</comment>
<accession>A0A411D833</accession>
<keyword evidence="9" id="KW-0520">NAD</keyword>
<gene>
    <name evidence="10" type="primary">ND3</name>
</gene>
<organism evidence="10">
    <name type="scientific">Paragonimus kellicotti</name>
    <dbReference type="NCBI Taxonomy" id="100269"/>
    <lineage>
        <taxon>Eukaryota</taxon>
        <taxon>Metazoa</taxon>
        <taxon>Spiralia</taxon>
        <taxon>Lophotrochozoa</taxon>
        <taxon>Platyhelminthes</taxon>
        <taxon>Trematoda</taxon>
        <taxon>Digenea</taxon>
        <taxon>Plagiorchiida</taxon>
        <taxon>Troglotremata</taxon>
        <taxon>Troglotrematidae</taxon>
        <taxon>Paragonimus</taxon>
    </lineage>
</organism>
<keyword evidence="9" id="KW-0830">Ubiquinone</keyword>
<reference evidence="10" key="1">
    <citation type="journal article" date="2018" name="Mitochondrial DNA Part B Resour">
        <title>Characterization of the complete mitochondrial genome of the lung fluke, Paragonimus kellicotti.</title>
        <authorList>
            <person name="Wang T."/>
            <person name="Wang Y."/>
            <person name="Xu F."/>
            <person name="Li X."/>
            <person name="Qu R."/>
            <person name="Song L."/>
            <person name="Tang Y."/>
            <person name="Lin P."/>
        </authorList>
    </citation>
    <scope>NUCLEOTIDE SEQUENCE</scope>
</reference>
<dbReference type="InterPro" id="IPR000440">
    <property type="entry name" value="NADH_UbQ/plastoQ_OxRdtase_su3"/>
</dbReference>
<comment type="function">
    <text evidence="9">Core subunit of the mitochondrial membrane respiratory chain NADH dehydrogenase (Complex I) which catalyzes electron transfer from NADH through the respiratory chain, using ubiquinone as an electron acceptor. Essential for the catalytic activity of complex I.</text>
</comment>
<dbReference type="GO" id="GO:0031966">
    <property type="term" value="C:mitochondrial membrane"/>
    <property type="evidence" value="ECO:0007669"/>
    <property type="project" value="UniProtKB-SubCell"/>
</dbReference>
<keyword evidence="9" id="KW-0679">Respiratory chain</keyword>
<geneLocation type="mitochondrion" evidence="10"/>
<feature type="transmembrane region" description="Helical" evidence="9">
    <location>
        <begin position="57"/>
        <end position="79"/>
    </location>
</feature>
<keyword evidence="9" id="KW-1278">Translocase</keyword>
<evidence type="ECO:0000256" key="7">
    <source>
        <dbReference type="ARBA" id="ARBA00023136"/>
    </source>
</evidence>
<comment type="similarity">
    <text evidence="2 9">Belongs to the complex I subunit 3 family.</text>
</comment>
<evidence type="ECO:0000256" key="1">
    <source>
        <dbReference type="ARBA" id="ARBA00004370"/>
    </source>
</evidence>
<keyword evidence="4 9" id="KW-0813">Transport</keyword>
<evidence type="ECO:0000256" key="4">
    <source>
        <dbReference type="ARBA" id="ARBA00022448"/>
    </source>
</evidence>
<evidence type="ECO:0000256" key="5">
    <source>
        <dbReference type="ARBA" id="ARBA00022692"/>
    </source>
</evidence>